<evidence type="ECO:0000313" key="3">
    <source>
        <dbReference type="EMBL" id="GAA5088583.1"/>
    </source>
</evidence>
<dbReference type="PANTHER" id="PTHR43615:SF1">
    <property type="entry name" value="PPDK_N DOMAIN-CONTAINING PROTEIN"/>
    <property type="match status" value="1"/>
</dbReference>
<dbReference type="SUPFAM" id="SSF53448">
    <property type="entry name" value="Nucleotide-diphospho-sugar transferases"/>
    <property type="match status" value="1"/>
</dbReference>
<dbReference type="SUPFAM" id="SSF56059">
    <property type="entry name" value="Glutathione synthetase ATP-binding domain-like"/>
    <property type="match status" value="1"/>
</dbReference>
<evidence type="ECO:0000313" key="4">
    <source>
        <dbReference type="Proteomes" id="UP001500227"/>
    </source>
</evidence>
<keyword evidence="4" id="KW-1185">Reference proteome</keyword>
<sequence>MTSSFIILAAGAPHEGKSPALLAEVNGKSLFDWQLNAMSAYNKPQIVIGYAADKFESLRQHAQLLINERWETTKSAFSLLCADLNTESITASYADILYRPNLLRKLNDSTADVTLVYDSLWKQRFADRSSDDLAASEKVIVHNGQLQRAGQNIPVEWANGEFIGLVRFSGKALKYIQELKAIQSDLVEQLTLSDLVELLRIQGASTAVIDAQGDWAELRQPQDIAHFILGTKAETLLRLSSMVKHSTVLEQVAFTVEEWKETPEKIQQKILAKFSKQLLVVRSSAKSEDAFTHSNAGAYTSVLNVNPETELVSAIETVIASYADCQSDDQVLVQPMVKDVMLSGVAFTRTLEQGAPFYVVNYDESSDTESITSGYSTGHKCLVLRKDAQTDALPSEALKVLVAAIKEVEALLNYDALDIEFALDSNNTVYLLQARPIAALNNKANQISTKHVLELQRNAAKKWQRLQTPAPQVKGAQGLFGIMPDWNPAEIIGTNPGQLAISLYQHLILNEVWATQRAEYGYKDVRPQPLLHVFAGKPYIDIRASFNSFTPKNISAELTEKLINFYLEWLEKHPHLHDKVEFDVVPTCFGPKFSKWEERLSKQAGLNQAELNELKTGLFEITQNALSRTQQDLDVLNELETRYQAVINNQALDNKEKIFLLLENCKTYGTLPFSHLARSGFVAATFLKEAVQQGWLSDTAQEGFMETVETVSHELSVDAWLTAQGQKTWDEFVQTYGHLRPGTYDITSPAYWDDAERFLKPIVEQAVEPVRESPKIEQWHKEKTVFFTKLRGLGFKATDEQFERFMTQAVEGREKAKFIFSRSLSAALSLIAKEGEKYNLSLKELANISYFDLQAAFNSDLPIANLSEQLKHVAAKNTYERSVSRACQLPPLITSEKDFDAFVLTADKPNFIGSSRVTAKVVLLENNEEQHNVAGCIVLIPQADPGYDWLFGQKIAGLITMYGGANSHMAIRSAEFGLPAAIGVGEQLYNKVKHAKTLELDAANHTMKVIH</sequence>
<gene>
    <name evidence="3" type="ORF">GCM10023337_10330</name>
</gene>
<dbReference type="InterPro" id="IPR002192">
    <property type="entry name" value="PPDK_AMP/ATP-bd"/>
</dbReference>
<dbReference type="Proteomes" id="UP001500227">
    <property type="component" value="Unassembled WGS sequence"/>
</dbReference>
<dbReference type="InterPro" id="IPR029044">
    <property type="entry name" value="Nucleotide-diphossugar_trans"/>
</dbReference>
<name>A0ABP9LZA6_9BURK</name>
<dbReference type="InterPro" id="IPR013815">
    <property type="entry name" value="ATP_grasp_subdomain_1"/>
</dbReference>
<feature type="domain" description="Pyruvate phosphate dikinase AMP/ATP-binding" evidence="2">
    <location>
        <begin position="383"/>
        <end position="450"/>
    </location>
</feature>
<accession>A0ABP9LZA6</accession>
<dbReference type="Gene3D" id="3.30.1490.20">
    <property type="entry name" value="ATP-grasp fold, A domain"/>
    <property type="match status" value="1"/>
</dbReference>
<dbReference type="InterPro" id="IPR051549">
    <property type="entry name" value="PEP_Utilizing_Enz"/>
</dbReference>
<reference evidence="4" key="1">
    <citation type="journal article" date="2019" name="Int. J. Syst. Evol. Microbiol.">
        <title>The Global Catalogue of Microorganisms (GCM) 10K type strain sequencing project: providing services to taxonomists for standard genome sequencing and annotation.</title>
        <authorList>
            <consortium name="The Broad Institute Genomics Platform"/>
            <consortium name="The Broad Institute Genome Sequencing Center for Infectious Disease"/>
            <person name="Wu L."/>
            <person name="Ma J."/>
        </authorList>
    </citation>
    <scope>NUCLEOTIDE SEQUENCE [LARGE SCALE GENOMIC DNA]</scope>
    <source>
        <strain evidence="4">JCM 18423</strain>
    </source>
</reference>
<feature type="domain" description="PEP-utilising enzyme mobile" evidence="1">
    <location>
        <begin position="935"/>
        <end position="1003"/>
    </location>
</feature>
<comment type="caution">
    <text evidence="3">The sequence shown here is derived from an EMBL/GenBank/DDBJ whole genome shotgun (WGS) entry which is preliminary data.</text>
</comment>
<proteinExistence type="predicted"/>
<dbReference type="Gene3D" id="3.50.30.10">
    <property type="entry name" value="Phosphohistidine domain"/>
    <property type="match status" value="1"/>
</dbReference>
<organism evidence="3 4">
    <name type="scientific">Paenalcaligenes hermetiae</name>
    <dbReference type="NCBI Taxonomy" id="1157987"/>
    <lineage>
        <taxon>Bacteria</taxon>
        <taxon>Pseudomonadati</taxon>
        <taxon>Pseudomonadota</taxon>
        <taxon>Betaproteobacteria</taxon>
        <taxon>Burkholderiales</taxon>
        <taxon>Alcaligenaceae</taxon>
        <taxon>Paenalcaligenes</taxon>
    </lineage>
</organism>
<evidence type="ECO:0000259" key="2">
    <source>
        <dbReference type="Pfam" id="PF01326"/>
    </source>
</evidence>
<dbReference type="Gene3D" id="3.90.550.10">
    <property type="entry name" value="Spore Coat Polysaccharide Biosynthesis Protein SpsA, Chain A"/>
    <property type="match status" value="1"/>
</dbReference>
<dbReference type="InterPro" id="IPR036637">
    <property type="entry name" value="Phosphohistidine_dom_sf"/>
</dbReference>
<dbReference type="Pfam" id="PF00391">
    <property type="entry name" value="PEP-utilizers"/>
    <property type="match status" value="1"/>
</dbReference>
<dbReference type="NCBIfam" id="NF004508">
    <property type="entry name" value="PRK05849.1"/>
    <property type="match status" value="1"/>
</dbReference>
<dbReference type="Pfam" id="PF01326">
    <property type="entry name" value="PPDK_N"/>
    <property type="match status" value="2"/>
</dbReference>
<feature type="domain" description="Pyruvate phosphate dikinase AMP/ATP-binding" evidence="2">
    <location>
        <begin position="265"/>
        <end position="354"/>
    </location>
</feature>
<evidence type="ECO:0000259" key="1">
    <source>
        <dbReference type="Pfam" id="PF00391"/>
    </source>
</evidence>
<dbReference type="SUPFAM" id="SSF52009">
    <property type="entry name" value="Phosphohistidine domain"/>
    <property type="match status" value="1"/>
</dbReference>
<dbReference type="EMBL" id="BAABKD010000008">
    <property type="protein sequence ID" value="GAA5088583.1"/>
    <property type="molecule type" value="Genomic_DNA"/>
</dbReference>
<dbReference type="Gene3D" id="3.30.470.20">
    <property type="entry name" value="ATP-grasp fold, B domain"/>
    <property type="match status" value="1"/>
</dbReference>
<dbReference type="RefSeq" id="WP_345370142.1">
    <property type="nucleotide sequence ID" value="NZ_BAABKD010000008.1"/>
</dbReference>
<dbReference type="InterPro" id="IPR008279">
    <property type="entry name" value="PEP-util_enz_mobile_dom"/>
</dbReference>
<protein>
    <submittedName>
        <fullName evidence="3">PEP-utilizing enzyme</fullName>
    </submittedName>
</protein>
<dbReference type="PANTHER" id="PTHR43615">
    <property type="entry name" value="PHOSPHOENOLPYRUVATE SYNTHASE-RELATED"/>
    <property type="match status" value="1"/>
</dbReference>